<accession>A0ABD5CJ77</accession>
<proteinExistence type="predicted"/>
<protein>
    <submittedName>
        <fullName evidence="1">Uncharacterized protein</fullName>
    </submittedName>
</protein>
<dbReference type="EMBL" id="JAVIZN010000002">
    <property type="protein sequence ID" value="MDR6204615.1"/>
    <property type="molecule type" value="Genomic_DNA"/>
</dbReference>
<organism evidence="1 2">
    <name type="scientific">Paraburkholderia graminis</name>
    <dbReference type="NCBI Taxonomy" id="60548"/>
    <lineage>
        <taxon>Bacteria</taxon>
        <taxon>Pseudomonadati</taxon>
        <taxon>Pseudomonadota</taxon>
        <taxon>Betaproteobacteria</taxon>
        <taxon>Burkholderiales</taxon>
        <taxon>Burkholderiaceae</taxon>
        <taxon>Paraburkholderia</taxon>
    </lineage>
</organism>
<dbReference type="Proteomes" id="UP001245184">
    <property type="component" value="Unassembled WGS sequence"/>
</dbReference>
<name>A0ABD5CJ77_9BURK</name>
<evidence type="ECO:0000313" key="1">
    <source>
        <dbReference type="EMBL" id="MDR6204615.1"/>
    </source>
</evidence>
<sequence>MMEFFSPAVLAAILRVSSTPIFSLRLATASLLVRRDVPRSAIDAIDAVAMVDPVDARERGNPAREDAIRG</sequence>
<comment type="caution">
    <text evidence="1">The sequence shown here is derived from an EMBL/GenBank/DDBJ whole genome shotgun (WGS) entry which is preliminary data.</text>
</comment>
<reference evidence="1 2" key="1">
    <citation type="submission" date="2023-08" db="EMBL/GenBank/DDBJ databases">
        <title>Genome sequencing of plant associated microbes to promote plant fitness in Sorghum bicolor and Oryza sativa.</title>
        <authorList>
            <person name="Coleman-Derr D."/>
        </authorList>
    </citation>
    <scope>NUCLEOTIDE SEQUENCE [LARGE SCALE GENOMIC DNA]</scope>
    <source>
        <strain evidence="1 2">SLBN-33</strain>
    </source>
</reference>
<dbReference type="AlphaFoldDB" id="A0ABD5CJ77"/>
<dbReference type="RefSeq" id="WP_029970215.1">
    <property type="nucleotide sequence ID" value="NZ_ATXV01000010.1"/>
</dbReference>
<evidence type="ECO:0000313" key="2">
    <source>
        <dbReference type="Proteomes" id="UP001245184"/>
    </source>
</evidence>
<gene>
    <name evidence="1" type="ORF">QF025_003335</name>
</gene>